<keyword evidence="3" id="KW-1185">Reference proteome</keyword>
<proteinExistence type="predicted"/>
<dbReference type="PANTHER" id="PTHR10622:SF10">
    <property type="entry name" value="HET DOMAIN-CONTAINING PROTEIN"/>
    <property type="match status" value="1"/>
</dbReference>
<evidence type="ECO:0000259" key="1">
    <source>
        <dbReference type="Pfam" id="PF06985"/>
    </source>
</evidence>
<accession>A0A166PR23</accession>
<sequence>MRLLNVHSLQLENFDGAEQDIPPYAILSHTWDATEILFQDLQIQSLARYGELPQSQKARRCCVQAAMDGFTYVWIDTCCIDKSSSSELSEAINSMFKWYQQSSLCYVYLKDFALPSRYGNTRPAQQQQHRGRLASPVVAAGSTEFFASRWFERGWTLQELIAPRQVVFFDRDWVPFGSRDDALFDAICARTGIQPQVFSARHCMCSSSWLAQYSSTTSLLRNGTCGGCKARDNLPDILDSFHAAVILNWASERSTTRKEDAAYSLIGLFNVNLPLLYGEGDKAFMRLQSAVLARNSDHSLLLWRAKSDQVVWNFRRPGCLSLTPRNFQSMPPIVPQREYYDLDNEMVPRLATGLAEGMEPMEISGFLLRLTVWVCPVNDYPLERRIQDPKTDRGLVLGILNCHLASDYMTRPAILLSHMGAGIYRRIARHSIFLVNPRPGPNNHVAEALSVYYPGSSSSSGTEPPSECPRIDISRCKQKSIRLLVRNSGPSLLRRQRSSISQLSSATDPVCIVVHQHPGLPFRMGCKVLGGYPQIYGPGSCPPTKPLLRSLEKYSCGHGFGLVGGVHLLELDIPANASQSSLDLKVWDTNAPRKLYVIWGFSSGLVTASDEPSAQAQVEMRPWCRLYRAAELAKCSAIPLPKLAHDGLTYQKQMHSWLVKTTTSSEWRVNGRNGPGRAPFPDPIEDSEEDANGIFHLFREAGTSVGLRARLRVAQGFGVTSNDIELTVLTADD</sequence>
<protein>
    <submittedName>
        <fullName evidence="2">HET domain containing protein</fullName>
    </submittedName>
</protein>
<dbReference type="EMBL" id="AZGY01000005">
    <property type="protein sequence ID" value="KZZ98540.1"/>
    <property type="molecule type" value="Genomic_DNA"/>
</dbReference>
<dbReference type="AlphaFoldDB" id="A0A166PR23"/>
<evidence type="ECO:0000313" key="2">
    <source>
        <dbReference type="EMBL" id="KZZ98540.1"/>
    </source>
</evidence>
<dbReference type="PANTHER" id="PTHR10622">
    <property type="entry name" value="HET DOMAIN-CONTAINING PROTEIN"/>
    <property type="match status" value="1"/>
</dbReference>
<evidence type="ECO:0000313" key="3">
    <source>
        <dbReference type="Proteomes" id="UP000078544"/>
    </source>
</evidence>
<dbReference type="Pfam" id="PF06985">
    <property type="entry name" value="HET"/>
    <property type="match status" value="1"/>
</dbReference>
<name>A0A166PR23_9HYPO</name>
<reference evidence="2 3" key="1">
    <citation type="journal article" date="2016" name="Genome Biol. Evol.">
        <title>Divergent and convergent evolution of fungal pathogenicity.</title>
        <authorList>
            <person name="Shang Y."/>
            <person name="Xiao G."/>
            <person name="Zheng P."/>
            <person name="Cen K."/>
            <person name="Zhan S."/>
            <person name="Wang C."/>
        </authorList>
    </citation>
    <scope>NUCLEOTIDE SEQUENCE [LARGE SCALE GENOMIC DNA]</scope>
    <source>
        <strain evidence="2 3">RCEF 2490</strain>
    </source>
</reference>
<feature type="domain" description="Heterokaryon incompatibility" evidence="1">
    <location>
        <begin position="24"/>
        <end position="159"/>
    </location>
</feature>
<gene>
    <name evidence="2" type="ORF">AAL_03058</name>
</gene>
<comment type="caution">
    <text evidence="2">The sequence shown here is derived from an EMBL/GenBank/DDBJ whole genome shotgun (WGS) entry which is preliminary data.</text>
</comment>
<dbReference type="InterPro" id="IPR010730">
    <property type="entry name" value="HET"/>
</dbReference>
<dbReference type="OrthoDB" id="20872at2759"/>
<organism evidence="2 3">
    <name type="scientific">Moelleriella libera RCEF 2490</name>
    <dbReference type="NCBI Taxonomy" id="1081109"/>
    <lineage>
        <taxon>Eukaryota</taxon>
        <taxon>Fungi</taxon>
        <taxon>Dikarya</taxon>
        <taxon>Ascomycota</taxon>
        <taxon>Pezizomycotina</taxon>
        <taxon>Sordariomycetes</taxon>
        <taxon>Hypocreomycetidae</taxon>
        <taxon>Hypocreales</taxon>
        <taxon>Clavicipitaceae</taxon>
        <taxon>Moelleriella</taxon>
    </lineage>
</organism>
<dbReference type="Proteomes" id="UP000078544">
    <property type="component" value="Unassembled WGS sequence"/>
</dbReference>